<name>A0A915KSW4_ROMCU</name>
<dbReference type="AlphaFoldDB" id="A0A915KSW4"/>
<feature type="region of interest" description="Disordered" evidence="1">
    <location>
        <begin position="312"/>
        <end position="332"/>
    </location>
</feature>
<accession>A0A915KSW4</accession>
<evidence type="ECO:0000313" key="3">
    <source>
        <dbReference type="WBParaSite" id="nRc.2.0.1.t41571-RA"/>
    </source>
</evidence>
<reference evidence="3" key="1">
    <citation type="submission" date="2022-11" db="UniProtKB">
        <authorList>
            <consortium name="WormBaseParasite"/>
        </authorList>
    </citation>
    <scope>IDENTIFICATION</scope>
</reference>
<evidence type="ECO:0000313" key="2">
    <source>
        <dbReference type="Proteomes" id="UP000887565"/>
    </source>
</evidence>
<sequence>MDATARKTETRPPLNHMAMDLHKRSAGAWYIMGRGRDRHIKLNSVDDTHRPMHRTAQKERTQRWLAIRAILNDSSTCKAAYTSSNFDGQISGADYCTKLSACRNFVVFKCKECGTSVDKIEIENKLLLMSREPQDVKFTVTCYSNTKRLCNPLNTTWLEVEFIWFQHCDDEAANRTKRFVPGCGVVGPGGWMHGLNRPAPPMPFFGEPMLPHPPMRPSPCQQTPPGCRGGRCGGDRGRGPPPPRPCHMGGPCGGRPPPRPCGMGGPCDRGRGRPPPRPCGMGGPCDRGRPPPRPCHMGGPCVGRPPPPIPCSMGGPCDNNLSPTRTPPYDGN</sequence>
<evidence type="ECO:0000256" key="1">
    <source>
        <dbReference type="SAM" id="MobiDB-lite"/>
    </source>
</evidence>
<dbReference type="WBParaSite" id="nRc.2.0.1.t41571-RA">
    <property type="protein sequence ID" value="nRc.2.0.1.t41571-RA"/>
    <property type="gene ID" value="nRc.2.0.1.g41571"/>
</dbReference>
<proteinExistence type="predicted"/>
<protein>
    <submittedName>
        <fullName evidence="3">Uncharacterized protein</fullName>
    </submittedName>
</protein>
<keyword evidence="2" id="KW-1185">Reference proteome</keyword>
<organism evidence="2 3">
    <name type="scientific">Romanomermis culicivorax</name>
    <name type="common">Nematode worm</name>
    <dbReference type="NCBI Taxonomy" id="13658"/>
    <lineage>
        <taxon>Eukaryota</taxon>
        <taxon>Metazoa</taxon>
        <taxon>Ecdysozoa</taxon>
        <taxon>Nematoda</taxon>
        <taxon>Enoplea</taxon>
        <taxon>Dorylaimia</taxon>
        <taxon>Mermithida</taxon>
        <taxon>Mermithoidea</taxon>
        <taxon>Mermithidae</taxon>
        <taxon>Romanomermis</taxon>
    </lineage>
</organism>
<dbReference type="Proteomes" id="UP000887565">
    <property type="component" value="Unplaced"/>
</dbReference>